<dbReference type="AlphaFoldDB" id="A0A7W6RGB4"/>
<feature type="compositionally biased region" description="Basic and acidic residues" evidence="1">
    <location>
        <begin position="57"/>
        <end position="74"/>
    </location>
</feature>
<name>A0A7W6RGB4_9PROT</name>
<gene>
    <name evidence="2" type="ORF">GGD89_003714</name>
</gene>
<proteinExistence type="predicted"/>
<accession>A0A7W6RGB4</accession>
<reference evidence="2 3" key="1">
    <citation type="submission" date="2020-08" db="EMBL/GenBank/DDBJ databases">
        <title>Genome sequencing of Purple Non-Sulfur Bacteria from various extreme environments.</title>
        <authorList>
            <person name="Mayer M."/>
        </authorList>
    </citation>
    <scope>NUCLEOTIDE SEQUENCE [LARGE SCALE GENOMIC DNA]</scope>
    <source>
        <strain evidence="2 3">JA131</strain>
    </source>
</reference>
<feature type="region of interest" description="Disordered" evidence="1">
    <location>
        <begin position="26"/>
        <end position="74"/>
    </location>
</feature>
<comment type="caution">
    <text evidence="2">The sequence shown here is derived from an EMBL/GenBank/DDBJ whole genome shotgun (WGS) entry which is preliminary data.</text>
</comment>
<dbReference type="EMBL" id="JACIGK010000047">
    <property type="protein sequence ID" value="MBB4268060.1"/>
    <property type="molecule type" value="Genomic_DNA"/>
</dbReference>
<keyword evidence="3" id="KW-1185">Reference proteome</keyword>
<evidence type="ECO:0000313" key="2">
    <source>
        <dbReference type="EMBL" id="MBB4268060.1"/>
    </source>
</evidence>
<evidence type="ECO:0000256" key="1">
    <source>
        <dbReference type="SAM" id="MobiDB-lite"/>
    </source>
</evidence>
<evidence type="ECO:0000313" key="3">
    <source>
        <dbReference type="Proteomes" id="UP000554286"/>
    </source>
</evidence>
<dbReference type="RefSeq" id="WP_184048572.1">
    <property type="nucleotide sequence ID" value="NZ_JACIGK010000047.1"/>
</dbReference>
<sequence length="99" mass="10756">MIHSPGVPTHYMLADVDGRGEVRTISEPTLVDPEYYTPVTPKSDPGQTDLEGNAPADEGRGVEGRDRDRARVRTDHHAMAEDGAWLGGLDAVAGQPHRR</sequence>
<dbReference type="Proteomes" id="UP000554286">
    <property type="component" value="Unassembled WGS sequence"/>
</dbReference>
<organism evidence="2 3">
    <name type="scientific">Roseospira visakhapatnamensis</name>
    <dbReference type="NCBI Taxonomy" id="390880"/>
    <lineage>
        <taxon>Bacteria</taxon>
        <taxon>Pseudomonadati</taxon>
        <taxon>Pseudomonadota</taxon>
        <taxon>Alphaproteobacteria</taxon>
        <taxon>Rhodospirillales</taxon>
        <taxon>Rhodospirillaceae</taxon>
        <taxon>Roseospira</taxon>
    </lineage>
</organism>
<protein>
    <submittedName>
        <fullName evidence="2">Uncharacterized protein</fullName>
    </submittedName>
</protein>